<feature type="compositionally biased region" description="Low complexity" evidence="1">
    <location>
        <begin position="74"/>
        <end position="100"/>
    </location>
</feature>
<dbReference type="EMBL" id="ML736960">
    <property type="protein sequence ID" value="KAE8396880.1"/>
    <property type="molecule type" value="Genomic_DNA"/>
</dbReference>
<feature type="region of interest" description="Disordered" evidence="1">
    <location>
        <begin position="59"/>
        <end position="111"/>
    </location>
</feature>
<dbReference type="InterPro" id="IPR041588">
    <property type="entry name" value="Integrase_H2C2"/>
</dbReference>
<feature type="compositionally biased region" description="Polar residues" evidence="1">
    <location>
        <begin position="59"/>
        <end position="73"/>
    </location>
</feature>
<accession>A0A5N7CRL3</accession>
<feature type="compositionally biased region" description="Basic residues" evidence="1">
    <location>
        <begin position="101"/>
        <end position="110"/>
    </location>
</feature>
<dbReference type="Proteomes" id="UP000325579">
    <property type="component" value="Unassembled WGS sequence"/>
</dbReference>
<dbReference type="AlphaFoldDB" id="A0A5N7CRL3"/>
<dbReference type="OrthoDB" id="2499658at2759"/>
<feature type="region of interest" description="Disordered" evidence="1">
    <location>
        <begin position="299"/>
        <end position="333"/>
    </location>
</feature>
<feature type="region of interest" description="Disordered" evidence="1">
    <location>
        <begin position="384"/>
        <end position="425"/>
    </location>
</feature>
<evidence type="ECO:0000313" key="3">
    <source>
        <dbReference type="EMBL" id="KAE8396880.1"/>
    </source>
</evidence>
<proteinExistence type="predicted"/>
<dbReference type="Gene3D" id="1.10.340.70">
    <property type="match status" value="1"/>
</dbReference>
<name>A0A5N7CRL3_9EURO</name>
<keyword evidence="4" id="KW-1185">Reference proteome</keyword>
<dbReference type="GeneID" id="43670433"/>
<feature type="compositionally biased region" description="Polar residues" evidence="1">
    <location>
        <begin position="403"/>
        <end position="413"/>
    </location>
</feature>
<dbReference type="Pfam" id="PF17921">
    <property type="entry name" value="Integrase_H2C2"/>
    <property type="match status" value="1"/>
</dbReference>
<organism evidence="3 4">
    <name type="scientific">Aspergillus pseudonomiae</name>
    <dbReference type="NCBI Taxonomy" id="1506151"/>
    <lineage>
        <taxon>Eukaryota</taxon>
        <taxon>Fungi</taxon>
        <taxon>Dikarya</taxon>
        <taxon>Ascomycota</taxon>
        <taxon>Pezizomycotina</taxon>
        <taxon>Eurotiomycetes</taxon>
        <taxon>Eurotiomycetidae</taxon>
        <taxon>Eurotiales</taxon>
        <taxon>Aspergillaceae</taxon>
        <taxon>Aspergillus</taxon>
        <taxon>Aspergillus subgen. Circumdati</taxon>
    </lineage>
</organism>
<feature type="domain" description="Integrase zinc-binding" evidence="2">
    <location>
        <begin position="251"/>
        <end position="299"/>
    </location>
</feature>
<dbReference type="RefSeq" id="XP_031934199.1">
    <property type="nucleotide sequence ID" value="XM_032085742.1"/>
</dbReference>
<protein>
    <recommendedName>
        <fullName evidence="2">Integrase zinc-binding domain-containing protein</fullName>
    </recommendedName>
</protein>
<gene>
    <name evidence="3" type="ORF">BDV37DRAFT_277333</name>
</gene>
<reference evidence="3 4" key="1">
    <citation type="submission" date="2019-04" db="EMBL/GenBank/DDBJ databases">
        <authorList>
            <consortium name="DOE Joint Genome Institute"/>
            <person name="Mondo S."/>
            <person name="Kjaerbolling I."/>
            <person name="Vesth T."/>
            <person name="Frisvad J.C."/>
            <person name="Nybo J.L."/>
            <person name="Theobald S."/>
            <person name="Kildgaard S."/>
            <person name="Isbrandt T."/>
            <person name="Kuo A."/>
            <person name="Sato A."/>
            <person name="Lyhne E.K."/>
            <person name="Kogle M.E."/>
            <person name="Wiebenga A."/>
            <person name="Kun R.S."/>
            <person name="Lubbers R.J."/>
            <person name="Makela M.R."/>
            <person name="Barry K."/>
            <person name="Chovatia M."/>
            <person name="Clum A."/>
            <person name="Daum C."/>
            <person name="Haridas S."/>
            <person name="He G."/>
            <person name="LaButti K."/>
            <person name="Lipzen A."/>
            <person name="Riley R."/>
            <person name="Salamov A."/>
            <person name="Simmons B.A."/>
            <person name="Magnuson J.K."/>
            <person name="Henrissat B."/>
            <person name="Mortensen U.H."/>
            <person name="Larsen T.O."/>
            <person name="Devries R.P."/>
            <person name="Grigoriev I.V."/>
            <person name="Machida M."/>
            <person name="Baker S.E."/>
            <person name="Andersen M.R."/>
            <person name="Cantor M.N."/>
            <person name="Hua S.X."/>
        </authorList>
    </citation>
    <scope>NUCLEOTIDE SEQUENCE [LARGE SCALE GENOMIC DNA]</scope>
    <source>
        <strain evidence="3 4">CBS 119388</strain>
    </source>
</reference>
<evidence type="ECO:0000256" key="1">
    <source>
        <dbReference type="SAM" id="MobiDB-lite"/>
    </source>
</evidence>
<evidence type="ECO:0000259" key="2">
    <source>
        <dbReference type="Pfam" id="PF17921"/>
    </source>
</evidence>
<evidence type="ECO:0000313" key="4">
    <source>
        <dbReference type="Proteomes" id="UP000325579"/>
    </source>
</evidence>
<sequence>MSGFGRRSNEGHGSYIMNQQVALPVPYSQGEGHEFSVNDSGSYHFPSQSFNAYTSQFSSPYSHSGISTHNQHMSSPHLPVHSVPSTPDHTAIQQQQQQQQQHHHHHHHHQSVQYMAPFRYFQSQRYLPFRETLGETDIESQDSRNENTMLSEPVIPPLDGFPNVREFDQLMRSYVDDLSVKKQDKALIHAKRARNIRTVLLDPKDTTVESAQFRFWVKKMFKLQVVGTGTSDCMKMICHEGKPVAIREKLFKILTRAHQQCQHGGRDKTSAQVRQIYSWVPKELISRFVKICPTCQVRRGGSRLTPPNSRRSSPRLEIVSRSPKLPSPPISRCESSLNVQLPLDRPQASYLTQFNGHNSWLESQRGIHQRSNLSPGHAFAKATPPLPSSVSALDSPYGDLPDPSSQVNYNSGFATAHGPSSHRDF</sequence>